<protein>
    <submittedName>
        <fullName evidence="11">Transcriptional regulator SUPERMAN</fullName>
    </submittedName>
</protein>
<feature type="compositionally biased region" description="Polar residues" evidence="9">
    <location>
        <begin position="1"/>
        <end position="13"/>
    </location>
</feature>
<keyword evidence="4" id="KW-0862">Zinc</keyword>
<dbReference type="Gramene" id="XM_028326706.1">
    <property type="protein sequence ID" value="XP_028182507.1"/>
    <property type="gene ID" value="LOC114369473"/>
</dbReference>
<dbReference type="GO" id="GO:0008270">
    <property type="term" value="F:zinc ion binding"/>
    <property type="evidence" value="ECO:0007669"/>
    <property type="project" value="UniProtKB-KW"/>
</dbReference>
<dbReference type="PANTHER" id="PTHR45801:SF110">
    <property type="entry name" value="TRANSCRIPTIONAL REGULATOR SUPERMAN"/>
    <property type="match status" value="1"/>
</dbReference>
<dbReference type="Proteomes" id="UP000289340">
    <property type="component" value="Chromosome 10"/>
</dbReference>
<evidence type="ECO:0000256" key="6">
    <source>
        <dbReference type="ARBA" id="ARBA00023163"/>
    </source>
</evidence>
<proteinExistence type="predicted"/>
<feature type="compositionally biased region" description="Polar residues" evidence="9">
    <location>
        <begin position="153"/>
        <end position="169"/>
    </location>
</feature>
<evidence type="ECO:0000313" key="12">
    <source>
        <dbReference type="Proteomes" id="UP000289340"/>
    </source>
</evidence>
<name>A0A445IHB6_GLYSO</name>
<dbReference type="PROSITE" id="PS00028">
    <property type="entry name" value="ZINC_FINGER_C2H2_1"/>
    <property type="match status" value="1"/>
</dbReference>
<keyword evidence="12" id="KW-1185">Reference proteome</keyword>
<evidence type="ECO:0000256" key="4">
    <source>
        <dbReference type="ARBA" id="ARBA00022833"/>
    </source>
</evidence>
<feature type="compositionally biased region" description="Basic and acidic residues" evidence="9">
    <location>
        <begin position="174"/>
        <end position="187"/>
    </location>
</feature>
<evidence type="ECO:0000256" key="9">
    <source>
        <dbReference type="SAM" id="MobiDB-lite"/>
    </source>
</evidence>
<evidence type="ECO:0000256" key="1">
    <source>
        <dbReference type="ARBA" id="ARBA00004123"/>
    </source>
</evidence>
<gene>
    <name evidence="11" type="ORF">D0Y65_025892</name>
</gene>
<comment type="caution">
    <text evidence="11">The sequence shown here is derived from an EMBL/GenBank/DDBJ whole genome shotgun (WGS) entry which is preliminary data.</text>
</comment>
<organism evidence="11 12">
    <name type="scientific">Glycine soja</name>
    <name type="common">Wild soybean</name>
    <dbReference type="NCBI Taxonomy" id="3848"/>
    <lineage>
        <taxon>Eukaryota</taxon>
        <taxon>Viridiplantae</taxon>
        <taxon>Streptophyta</taxon>
        <taxon>Embryophyta</taxon>
        <taxon>Tracheophyta</taxon>
        <taxon>Spermatophyta</taxon>
        <taxon>Magnoliopsida</taxon>
        <taxon>eudicotyledons</taxon>
        <taxon>Gunneridae</taxon>
        <taxon>Pentapetalae</taxon>
        <taxon>rosids</taxon>
        <taxon>fabids</taxon>
        <taxon>Fabales</taxon>
        <taxon>Fabaceae</taxon>
        <taxon>Papilionoideae</taxon>
        <taxon>50 kb inversion clade</taxon>
        <taxon>NPAAA clade</taxon>
        <taxon>indigoferoid/millettioid clade</taxon>
        <taxon>Phaseoleae</taxon>
        <taxon>Glycine</taxon>
        <taxon>Glycine subgen. Soja</taxon>
    </lineage>
</organism>
<dbReference type="PROSITE" id="PS50157">
    <property type="entry name" value="ZINC_FINGER_C2H2_2"/>
    <property type="match status" value="1"/>
</dbReference>
<dbReference type="SUPFAM" id="SSF57667">
    <property type="entry name" value="beta-beta-alpha zinc fingers"/>
    <property type="match status" value="1"/>
</dbReference>
<evidence type="ECO:0000256" key="8">
    <source>
        <dbReference type="PROSITE-ProRule" id="PRU00042"/>
    </source>
</evidence>
<feature type="domain" description="C2H2-type" evidence="10">
    <location>
        <begin position="36"/>
        <end position="63"/>
    </location>
</feature>
<evidence type="ECO:0000256" key="3">
    <source>
        <dbReference type="ARBA" id="ARBA00022771"/>
    </source>
</evidence>
<evidence type="ECO:0000256" key="7">
    <source>
        <dbReference type="ARBA" id="ARBA00023242"/>
    </source>
</evidence>
<comment type="subcellular location">
    <subcellularLocation>
        <location evidence="1">Nucleus</location>
    </subcellularLocation>
</comment>
<feature type="region of interest" description="Disordered" evidence="9">
    <location>
        <begin position="70"/>
        <end position="107"/>
    </location>
</feature>
<dbReference type="InterPro" id="IPR036236">
    <property type="entry name" value="Znf_C2H2_sf"/>
</dbReference>
<keyword evidence="7" id="KW-0539">Nucleus</keyword>
<reference evidence="11 12" key="1">
    <citation type="submission" date="2018-09" db="EMBL/GenBank/DDBJ databases">
        <title>A high-quality reference genome of wild soybean provides a powerful tool to mine soybean genomes.</title>
        <authorList>
            <person name="Xie M."/>
            <person name="Chung C.Y.L."/>
            <person name="Li M.-W."/>
            <person name="Wong F.-L."/>
            <person name="Chan T.-F."/>
            <person name="Lam H.-M."/>
        </authorList>
    </citation>
    <scope>NUCLEOTIDE SEQUENCE [LARGE SCALE GENOMIC DNA]</scope>
    <source>
        <strain evidence="12">cv. W05</strain>
        <tissue evidence="11">Hypocotyl of etiolated seedlings</tissue>
    </source>
</reference>
<dbReference type="Gene3D" id="3.30.160.60">
    <property type="entry name" value="Classic Zinc Finger"/>
    <property type="match status" value="1"/>
</dbReference>
<dbReference type="SMART" id="SM00355">
    <property type="entry name" value="ZnF_C2H2"/>
    <property type="match status" value="1"/>
</dbReference>
<feature type="compositionally biased region" description="Low complexity" evidence="9">
    <location>
        <begin position="124"/>
        <end position="135"/>
    </location>
</feature>
<dbReference type="InterPro" id="IPR013087">
    <property type="entry name" value="Znf_C2H2_type"/>
</dbReference>
<dbReference type="PANTHER" id="PTHR45801">
    <property type="entry name" value="OS07G0101800 PROTEIN"/>
    <property type="match status" value="1"/>
</dbReference>
<feature type="region of interest" description="Disordered" evidence="9">
    <location>
        <begin position="1"/>
        <end position="24"/>
    </location>
</feature>
<accession>A0A445IHB6</accession>
<keyword evidence="3 8" id="KW-0863">Zinc-finger</keyword>
<dbReference type="EMBL" id="QZWG01000010">
    <property type="protein sequence ID" value="RZB85513.1"/>
    <property type="molecule type" value="Genomic_DNA"/>
</dbReference>
<dbReference type="InterPro" id="IPR052426">
    <property type="entry name" value="Plant_dev_regulator"/>
</dbReference>
<dbReference type="AlphaFoldDB" id="A0A445IHB6"/>
<dbReference type="Pfam" id="PF13912">
    <property type="entry name" value="zf-C2H2_6"/>
    <property type="match status" value="1"/>
</dbReference>
<feature type="region of interest" description="Disordered" evidence="9">
    <location>
        <begin position="124"/>
        <end position="187"/>
    </location>
</feature>
<keyword evidence="5" id="KW-0805">Transcription regulation</keyword>
<sequence length="219" mass="24704">MEGNYLNRNSTTPQREDHSFGFEEHPWGTSWPARNYACSFCKREFRSAQALGGHMNVHRRDRARLRSSLSSWVSECPKPNPNTKPNNNNPTLLPPPPSSSPYPLLSDEPLNYAHPSPLCSPCLTLSSSPSPASTSGDKKPRLTPSHHQFPLLSPQSSQIKMMSENTRSDFSADEEMKGYVEEEEHKGFQKNEQNITLELGIGLLKHQEEKLDLELRLGH</sequence>
<evidence type="ECO:0000259" key="10">
    <source>
        <dbReference type="PROSITE" id="PS50157"/>
    </source>
</evidence>
<feature type="compositionally biased region" description="Basic and acidic residues" evidence="9">
    <location>
        <begin position="14"/>
        <end position="24"/>
    </location>
</feature>
<keyword evidence="6" id="KW-0804">Transcription</keyword>
<keyword evidence="2" id="KW-0479">Metal-binding</keyword>
<feature type="compositionally biased region" description="Low complexity" evidence="9">
    <location>
        <begin position="81"/>
        <end position="91"/>
    </location>
</feature>
<evidence type="ECO:0000256" key="2">
    <source>
        <dbReference type="ARBA" id="ARBA00022723"/>
    </source>
</evidence>
<evidence type="ECO:0000256" key="5">
    <source>
        <dbReference type="ARBA" id="ARBA00023015"/>
    </source>
</evidence>
<dbReference type="GO" id="GO:0005634">
    <property type="term" value="C:nucleus"/>
    <property type="evidence" value="ECO:0007669"/>
    <property type="project" value="UniProtKB-SubCell"/>
</dbReference>
<evidence type="ECO:0000313" key="11">
    <source>
        <dbReference type="EMBL" id="RZB85513.1"/>
    </source>
</evidence>